<accession>A0A427XLE5</accession>
<feature type="region of interest" description="Disordered" evidence="1">
    <location>
        <begin position="1"/>
        <end position="109"/>
    </location>
</feature>
<dbReference type="Proteomes" id="UP000279236">
    <property type="component" value="Unassembled WGS sequence"/>
</dbReference>
<feature type="region of interest" description="Disordered" evidence="1">
    <location>
        <begin position="148"/>
        <end position="167"/>
    </location>
</feature>
<feature type="compositionally biased region" description="Polar residues" evidence="1">
    <location>
        <begin position="1"/>
        <end position="10"/>
    </location>
</feature>
<feature type="region of interest" description="Disordered" evidence="1">
    <location>
        <begin position="537"/>
        <end position="574"/>
    </location>
</feature>
<feature type="compositionally biased region" description="Pro residues" evidence="1">
    <location>
        <begin position="545"/>
        <end position="561"/>
    </location>
</feature>
<feature type="transmembrane region" description="Helical" evidence="2">
    <location>
        <begin position="372"/>
        <end position="394"/>
    </location>
</feature>
<keyword evidence="2" id="KW-0472">Membrane</keyword>
<feature type="compositionally biased region" description="Polar residues" evidence="1">
    <location>
        <begin position="79"/>
        <end position="109"/>
    </location>
</feature>
<comment type="caution">
    <text evidence="3">The sequence shown here is derived from an EMBL/GenBank/DDBJ whole genome shotgun (WGS) entry which is preliminary data.</text>
</comment>
<keyword evidence="2" id="KW-1133">Transmembrane helix</keyword>
<proteinExistence type="predicted"/>
<dbReference type="AlphaFoldDB" id="A0A427XLE5"/>
<evidence type="ECO:0000256" key="2">
    <source>
        <dbReference type="SAM" id="Phobius"/>
    </source>
</evidence>
<keyword evidence="2" id="KW-0812">Transmembrane</keyword>
<reference evidence="3 4" key="1">
    <citation type="submission" date="2018-11" db="EMBL/GenBank/DDBJ databases">
        <title>Genome sequence of Apiotrichum porosum DSM 27194.</title>
        <authorList>
            <person name="Aliyu H."/>
            <person name="Gorte O."/>
            <person name="Ochsenreither K."/>
        </authorList>
    </citation>
    <scope>NUCLEOTIDE SEQUENCE [LARGE SCALE GENOMIC DNA]</scope>
    <source>
        <strain evidence="3 4">DSM 27194</strain>
    </source>
</reference>
<feature type="compositionally biased region" description="Low complexity" evidence="1">
    <location>
        <begin position="45"/>
        <end position="78"/>
    </location>
</feature>
<dbReference type="EMBL" id="RSCE01000009">
    <property type="protein sequence ID" value="RSH79676.1"/>
    <property type="molecule type" value="Genomic_DNA"/>
</dbReference>
<evidence type="ECO:0000313" key="4">
    <source>
        <dbReference type="Proteomes" id="UP000279236"/>
    </source>
</evidence>
<keyword evidence="4" id="KW-1185">Reference proteome</keyword>
<evidence type="ECO:0000256" key="1">
    <source>
        <dbReference type="SAM" id="MobiDB-lite"/>
    </source>
</evidence>
<feature type="compositionally biased region" description="Low complexity" evidence="1">
    <location>
        <begin position="153"/>
        <end position="165"/>
    </location>
</feature>
<gene>
    <name evidence="3" type="ORF">EHS24_009328</name>
</gene>
<dbReference type="GeneID" id="39593871"/>
<dbReference type="STRING" id="105984.A0A427XLE5"/>
<evidence type="ECO:0000313" key="3">
    <source>
        <dbReference type="EMBL" id="RSH79676.1"/>
    </source>
</evidence>
<dbReference type="RefSeq" id="XP_028474785.1">
    <property type="nucleotide sequence ID" value="XM_028624617.1"/>
</dbReference>
<name>A0A427XLE5_9TREE</name>
<feature type="region of interest" description="Disordered" evidence="1">
    <location>
        <begin position="591"/>
        <end position="621"/>
    </location>
</feature>
<protein>
    <submittedName>
        <fullName evidence="3">Uncharacterized protein</fullName>
    </submittedName>
</protein>
<feature type="compositionally biased region" description="Gly residues" evidence="1">
    <location>
        <begin position="34"/>
        <end position="44"/>
    </location>
</feature>
<sequence length="621" mass="63897">MVGQPLTHTSPRSRLRVGPRTHQTLPRQDRGANADGGAGGGRSWGGSDHNGNGYVASSSSPRSSPRSSVDPPASADPSTLEQSASTVGLDNTADSASSSDLGSTVSTTPSAGVAATSVQSSPADTQVALAAAETSSEVATAQTTEYQLQSVDSSAAPQSTSTSASDMDWATSSLAFETATISDTTTPSPTPITSYSSASDTWTSFSENYVDTDTQWAASSSSDVWSDSQQWSTTTVDNWSSSTSSDNWNSVASSSAIWSSSSDAASSSWVDSWSSSSVTVDSSSAASSTIASTTAATIASTIVASAVSLSSSSQLASSSSVETLVVAGTTTSGSSAGTAASTAHSSTSSTDNTALAAVGVGGTTSPVSTAGIIGIAIAVVVAIMVCIVLAIWLYRRKQKDEPDFGTFYNKSDHLKRSGTTATKHSALDFSDDPVSPRSGWRHMSMRLSRGNRPANGAAKQFTTSGDYNRQSHLTVAGPGMAGRGAHHTRRVSEAPSEVPSLLSMYGSDDDAHSPVVRVVDDNDMRNSSHDNWATYNSFSRTMPGSPAPPPPVGAPNLPPTPTRKNSGGPQVVSPVGQSLVYDAYSQPTIQRLPWARATPPPVPAIPRQFTEPSRGILGRAE</sequence>
<organism evidence="3 4">
    <name type="scientific">Apiotrichum porosum</name>
    <dbReference type="NCBI Taxonomy" id="105984"/>
    <lineage>
        <taxon>Eukaryota</taxon>
        <taxon>Fungi</taxon>
        <taxon>Dikarya</taxon>
        <taxon>Basidiomycota</taxon>
        <taxon>Agaricomycotina</taxon>
        <taxon>Tremellomycetes</taxon>
        <taxon>Trichosporonales</taxon>
        <taxon>Trichosporonaceae</taxon>
        <taxon>Apiotrichum</taxon>
    </lineage>
</organism>